<gene>
    <name evidence="1" type="ORF">AVEN_264072_1</name>
</gene>
<reference evidence="1 2" key="1">
    <citation type="journal article" date="2019" name="Sci. Rep.">
        <title>Orb-weaving spider Araneus ventricosus genome elucidates the spidroin gene catalogue.</title>
        <authorList>
            <person name="Kono N."/>
            <person name="Nakamura H."/>
            <person name="Ohtoshi R."/>
            <person name="Moran D.A.P."/>
            <person name="Shinohara A."/>
            <person name="Yoshida Y."/>
            <person name="Fujiwara M."/>
            <person name="Mori M."/>
            <person name="Tomita M."/>
            <person name="Arakawa K."/>
        </authorList>
    </citation>
    <scope>NUCLEOTIDE SEQUENCE [LARGE SCALE GENOMIC DNA]</scope>
</reference>
<sequence length="96" mass="10605">MSSCRMNTQELASPVVIEMVRLWVPPPSDITYLLREGSARGPVVTNFPTKVREVSPLNPVRAWPDGGGPSFDLYLFLPVSCCCERERSVLSATLPL</sequence>
<dbReference type="AlphaFoldDB" id="A0A4Y2MZB0"/>
<accession>A0A4Y2MZB0</accession>
<evidence type="ECO:0000313" key="1">
    <source>
        <dbReference type="EMBL" id="GBN32458.1"/>
    </source>
</evidence>
<dbReference type="Proteomes" id="UP000499080">
    <property type="component" value="Unassembled WGS sequence"/>
</dbReference>
<comment type="caution">
    <text evidence="1">The sequence shown here is derived from an EMBL/GenBank/DDBJ whole genome shotgun (WGS) entry which is preliminary data.</text>
</comment>
<protein>
    <submittedName>
        <fullName evidence="1">Uncharacterized protein</fullName>
    </submittedName>
</protein>
<proteinExistence type="predicted"/>
<keyword evidence="2" id="KW-1185">Reference proteome</keyword>
<dbReference type="EMBL" id="BGPR01125547">
    <property type="protein sequence ID" value="GBN32458.1"/>
    <property type="molecule type" value="Genomic_DNA"/>
</dbReference>
<organism evidence="1 2">
    <name type="scientific">Araneus ventricosus</name>
    <name type="common">Orbweaver spider</name>
    <name type="synonym">Epeira ventricosa</name>
    <dbReference type="NCBI Taxonomy" id="182803"/>
    <lineage>
        <taxon>Eukaryota</taxon>
        <taxon>Metazoa</taxon>
        <taxon>Ecdysozoa</taxon>
        <taxon>Arthropoda</taxon>
        <taxon>Chelicerata</taxon>
        <taxon>Arachnida</taxon>
        <taxon>Araneae</taxon>
        <taxon>Araneomorphae</taxon>
        <taxon>Entelegynae</taxon>
        <taxon>Araneoidea</taxon>
        <taxon>Araneidae</taxon>
        <taxon>Araneus</taxon>
    </lineage>
</organism>
<evidence type="ECO:0000313" key="2">
    <source>
        <dbReference type="Proteomes" id="UP000499080"/>
    </source>
</evidence>
<name>A0A4Y2MZB0_ARAVE</name>